<accession>A0A562INI3</accession>
<evidence type="ECO:0000313" key="3">
    <source>
        <dbReference type="Proteomes" id="UP000321490"/>
    </source>
</evidence>
<comment type="caution">
    <text evidence="2">The sequence shown here is derived from an EMBL/GenBank/DDBJ whole genome shotgun (WGS) entry which is preliminary data.</text>
</comment>
<dbReference type="OrthoDB" id="9771302at2"/>
<evidence type="ECO:0000313" key="2">
    <source>
        <dbReference type="EMBL" id="TWH72577.1"/>
    </source>
</evidence>
<dbReference type="PANTHER" id="PTHR15020:SF50">
    <property type="entry name" value="UPF0659 PROTEIN YMR090W"/>
    <property type="match status" value="1"/>
</dbReference>
<proteinExistence type="predicted"/>
<gene>
    <name evidence="2" type="ORF">JD78_01093</name>
</gene>
<reference evidence="2 3" key="1">
    <citation type="submission" date="2019-07" db="EMBL/GenBank/DDBJ databases">
        <title>R&amp;d 2014.</title>
        <authorList>
            <person name="Klenk H.-P."/>
        </authorList>
    </citation>
    <scope>NUCLEOTIDE SEQUENCE [LARGE SCALE GENOMIC DNA]</scope>
    <source>
        <strain evidence="2 3">DSM 45764</strain>
    </source>
</reference>
<name>A0A562INI3_9ACTN</name>
<dbReference type="InterPro" id="IPR016040">
    <property type="entry name" value="NAD(P)-bd_dom"/>
</dbReference>
<sequence>MTGSRTSPHGDAGGPRHARLLVLGANGPTGRRVVQQALDRGHRVSALTRHPESFPIRHDRLHVLAGDATDERVIDAAVAGADAVVCAIGASFTRRPVQVYSASARLLVEAMTRHQRRRLVVVTSSGLGPPDPDAGVVGRAFRLLMRQYVGRTVYDDMAGMEVLVSASDLDWTIVRPPGLTDAPGTGYAVADTEIDAAFCAREDLAGMLLDQLDDDRFVRGIAAVATPGLRVGAGYMLWHEVLKR</sequence>
<feature type="domain" description="NAD(P)-binding" evidence="1">
    <location>
        <begin position="24"/>
        <end position="214"/>
    </location>
</feature>
<dbReference type="PANTHER" id="PTHR15020">
    <property type="entry name" value="FLAVIN REDUCTASE-RELATED"/>
    <property type="match status" value="1"/>
</dbReference>
<protein>
    <submittedName>
        <fullName evidence="2">Putative NADH-flavin reductase</fullName>
    </submittedName>
</protein>
<dbReference type="SUPFAM" id="SSF51735">
    <property type="entry name" value="NAD(P)-binding Rossmann-fold domains"/>
    <property type="match status" value="1"/>
</dbReference>
<dbReference type="RefSeq" id="WP_153361869.1">
    <property type="nucleotide sequence ID" value="NZ_JABGDC010000176.1"/>
</dbReference>
<dbReference type="InterPro" id="IPR036291">
    <property type="entry name" value="NAD(P)-bd_dom_sf"/>
</dbReference>
<dbReference type="Gene3D" id="3.40.50.720">
    <property type="entry name" value="NAD(P)-binding Rossmann-like Domain"/>
    <property type="match status" value="1"/>
</dbReference>
<organism evidence="2 3">
    <name type="scientific">Modestobacter roseus</name>
    <dbReference type="NCBI Taxonomy" id="1181884"/>
    <lineage>
        <taxon>Bacteria</taxon>
        <taxon>Bacillati</taxon>
        <taxon>Actinomycetota</taxon>
        <taxon>Actinomycetes</taxon>
        <taxon>Geodermatophilales</taxon>
        <taxon>Geodermatophilaceae</taxon>
        <taxon>Modestobacter</taxon>
    </lineage>
</organism>
<keyword evidence="3" id="KW-1185">Reference proteome</keyword>
<dbReference type="Pfam" id="PF13460">
    <property type="entry name" value="NAD_binding_10"/>
    <property type="match status" value="1"/>
</dbReference>
<dbReference type="AlphaFoldDB" id="A0A562INI3"/>
<dbReference type="EMBL" id="VLKF01000001">
    <property type="protein sequence ID" value="TWH72577.1"/>
    <property type="molecule type" value="Genomic_DNA"/>
</dbReference>
<dbReference type="Proteomes" id="UP000321490">
    <property type="component" value="Unassembled WGS sequence"/>
</dbReference>
<evidence type="ECO:0000259" key="1">
    <source>
        <dbReference type="Pfam" id="PF13460"/>
    </source>
</evidence>